<dbReference type="OrthoDB" id="265384at2759"/>
<dbReference type="RefSeq" id="XP_067175504.1">
    <property type="nucleotide sequence ID" value="XM_067320129.1"/>
</dbReference>
<dbReference type="GeneID" id="92512641"/>
<protein>
    <submittedName>
        <fullName evidence="2">Uncharacterized protein</fullName>
    </submittedName>
</protein>
<comment type="caution">
    <text evidence="2">The sequence shown here is derived from an EMBL/GenBank/DDBJ whole genome shotgun (WGS) entry which is preliminary data.</text>
</comment>
<dbReference type="Proteomes" id="UP000673552">
    <property type="component" value="Unassembled WGS sequence"/>
</dbReference>
<feature type="compositionally biased region" description="Low complexity" evidence="1">
    <location>
        <begin position="386"/>
        <end position="399"/>
    </location>
</feature>
<evidence type="ECO:0000256" key="1">
    <source>
        <dbReference type="SAM" id="MobiDB-lite"/>
    </source>
</evidence>
<reference evidence="3" key="2">
    <citation type="journal article" date="2021" name="Sci. Data">
        <title>Chromosome-scale genome sequencing, assembly and annotation of six genomes from subfamily Leishmaniinae.</title>
        <authorList>
            <person name="Almutairi H."/>
            <person name="Urbaniak M.D."/>
            <person name="Bates M.D."/>
            <person name="Jariyapan N."/>
            <person name="Kwakye-Nuako G."/>
            <person name="Thomaz Soccol V."/>
            <person name="Al-Salem W.S."/>
            <person name="Dillon R.J."/>
            <person name="Bates P.A."/>
            <person name="Gatherer D."/>
        </authorList>
    </citation>
    <scope>NUCLEOTIDE SEQUENCE [LARGE SCALE GENOMIC DNA]</scope>
</reference>
<proteinExistence type="predicted"/>
<dbReference type="AlphaFoldDB" id="A0A836H1V5"/>
<feature type="region of interest" description="Disordered" evidence="1">
    <location>
        <begin position="369"/>
        <end position="458"/>
    </location>
</feature>
<reference evidence="3" key="1">
    <citation type="journal article" date="2021" name="Microbiol. Resour. Announc.">
        <title>LGAAP: Leishmaniinae Genome Assembly and Annotation Pipeline.</title>
        <authorList>
            <person name="Almutairi H."/>
            <person name="Urbaniak M.D."/>
            <person name="Bates M.D."/>
            <person name="Jariyapan N."/>
            <person name="Kwakye-Nuako G."/>
            <person name="Thomaz-Soccol V."/>
            <person name="Al-Salem W.S."/>
            <person name="Dillon R.J."/>
            <person name="Bates P.A."/>
            <person name="Gatherer D."/>
        </authorList>
    </citation>
    <scope>NUCLEOTIDE SEQUENCE [LARGE SCALE GENOMIC DNA]</scope>
</reference>
<organism evidence="2 3">
    <name type="scientific">Leishmania martiniquensis</name>
    <dbReference type="NCBI Taxonomy" id="1580590"/>
    <lineage>
        <taxon>Eukaryota</taxon>
        <taxon>Discoba</taxon>
        <taxon>Euglenozoa</taxon>
        <taxon>Kinetoplastea</taxon>
        <taxon>Metakinetoplastina</taxon>
        <taxon>Trypanosomatida</taxon>
        <taxon>Trypanosomatidae</taxon>
        <taxon>Leishmaniinae</taxon>
        <taxon>Leishmania</taxon>
    </lineage>
</organism>
<sequence>MLNGVSDVLTPWTALRILQIMEAASAFRNAGGSAPHGGGSADGGADMELLLRLANQLPDVAGRVMTAPLFAQRPLVESYNGDSASLTMEAFDTSSDGASSMSITYEDARHMCMAALAARRGMWDGEPWNSSASSTHEAKLHCSPAHTAPQTAAAELEEVGFAAEFLEPCLRGSFPDVAAALRHVLPEVGGGLSLGSDAADAQSAIQRGTPDMFHGALSSISRPPPIPPAAPLANGTPSPSAIDDGAPTTSLRLHLAQKLHSAASATPRSLVLETIPPPSLLPIAARGPPGHPMFDGGCVAYTFSTAEREELLASLRTGPPPLHVFGKEEVAAHCRPGGQSRHQASTPLPPGAGPAAAATMHFPRSSFASTAARGAPGSGITDDDGWSASSGWSSRSSSRPRINVDGGKAAEEAPRDMLAVDAVNSESRPGSRAVAPAVDGPTSEVALETPSRGTNGNTRTWVDDDADLVLENGRITIRKKKMRLAKNLLATLPMPTVVSGPLVNPSLMTAVANATSAEERYFTFSALDGADCVHKTADGTIADEVPHEKKRTAGAKRSRDAMTASAPPDSHFTTPSSESLKTATTASSVTEAKRSTAAAATLSEAGVASTPIDTKRVPRLSQEEMLEFIEGLCVSDTLRRALLVGVVTSAVTEATVVNSPDTAGEGQSETDKRDGAH</sequence>
<evidence type="ECO:0000313" key="2">
    <source>
        <dbReference type="EMBL" id="KAG5469331.1"/>
    </source>
</evidence>
<feature type="region of interest" description="Disordered" evidence="1">
    <location>
        <begin position="336"/>
        <end position="356"/>
    </location>
</feature>
<feature type="region of interest" description="Disordered" evidence="1">
    <location>
        <begin position="657"/>
        <end position="677"/>
    </location>
</feature>
<feature type="compositionally biased region" description="Polar residues" evidence="1">
    <location>
        <begin position="658"/>
        <end position="667"/>
    </location>
</feature>
<gene>
    <name evidence="2" type="ORF">LSCM1_02546</name>
</gene>
<name>A0A836H1V5_9TRYP</name>
<feature type="compositionally biased region" description="Polar residues" evidence="1">
    <location>
        <begin position="571"/>
        <end position="590"/>
    </location>
</feature>
<feature type="region of interest" description="Disordered" evidence="1">
    <location>
        <begin position="543"/>
        <end position="592"/>
    </location>
</feature>
<keyword evidence="3" id="KW-1185">Reference proteome</keyword>
<dbReference type="EMBL" id="JAFEUZ010000033">
    <property type="protein sequence ID" value="KAG5469331.1"/>
    <property type="molecule type" value="Genomic_DNA"/>
</dbReference>
<evidence type="ECO:0000313" key="3">
    <source>
        <dbReference type="Proteomes" id="UP000673552"/>
    </source>
</evidence>
<dbReference type="KEGG" id="lmat:92512641"/>
<accession>A0A836H1V5</accession>